<feature type="domain" description="ATPase AAA-type core" evidence="3">
    <location>
        <begin position="18"/>
        <end position="81"/>
    </location>
</feature>
<dbReference type="WBParaSite" id="jg16295">
    <property type="protein sequence ID" value="jg16295"/>
    <property type="gene ID" value="jg16295"/>
</dbReference>
<dbReference type="GO" id="GO:0016887">
    <property type="term" value="F:ATP hydrolysis activity"/>
    <property type="evidence" value="ECO:0007669"/>
    <property type="project" value="InterPro"/>
</dbReference>
<organism evidence="4 5">
    <name type="scientific">Ditylenchus dipsaci</name>
    <dbReference type="NCBI Taxonomy" id="166011"/>
    <lineage>
        <taxon>Eukaryota</taxon>
        <taxon>Metazoa</taxon>
        <taxon>Ecdysozoa</taxon>
        <taxon>Nematoda</taxon>
        <taxon>Chromadorea</taxon>
        <taxon>Rhabditida</taxon>
        <taxon>Tylenchina</taxon>
        <taxon>Tylenchomorpha</taxon>
        <taxon>Sphaerularioidea</taxon>
        <taxon>Anguinidae</taxon>
        <taxon>Anguininae</taxon>
        <taxon>Ditylenchus</taxon>
    </lineage>
</organism>
<name>A0A915D7H8_9BILA</name>
<reference evidence="5" key="1">
    <citation type="submission" date="2022-11" db="UniProtKB">
        <authorList>
            <consortium name="WormBaseParasite"/>
        </authorList>
    </citation>
    <scope>IDENTIFICATION</scope>
</reference>
<evidence type="ECO:0000313" key="5">
    <source>
        <dbReference type="WBParaSite" id="jg16295"/>
    </source>
</evidence>
<evidence type="ECO:0000256" key="1">
    <source>
        <dbReference type="ARBA" id="ARBA00022741"/>
    </source>
</evidence>
<dbReference type="GO" id="GO:0005524">
    <property type="term" value="F:ATP binding"/>
    <property type="evidence" value="ECO:0007669"/>
    <property type="project" value="UniProtKB-KW"/>
</dbReference>
<dbReference type="InterPro" id="IPR027417">
    <property type="entry name" value="P-loop_NTPase"/>
</dbReference>
<dbReference type="Pfam" id="PF00004">
    <property type="entry name" value="AAA"/>
    <property type="match status" value="1"/>
</dbReference>
<evidence type="ECO:0000256" key="2">
    <source>
        <dbReference type="ARBA" id="ARBA00022840"/>
    </source>
</evidence>
<proteinExistence type="predicted"/>
<protein>
    <submittedName>
        <fullName evidence="5">ATPase AAA-type core domain-containing protein</fullName>
    </submittedName>
</protein>
<keyword evidence="1" id="KW-0547">Nucleotide-binding</keyword>
<dbReference type="InterPro" id="IPR003959">
    <property type="entry name" value="ATPase_AAA_core"/>
</dbReference>
<accession>A0A915D7H8</accession>
<dbReference type="InterPro" id="IPR050221">
    <property type="entry name" value="26S_Proteasome_ATPase"/>
</dbReference>
<keyword evidence="2" id="KW-0067">ATP-binding</keyword>
<keyword evidence="4" id="KW-1185">Reference proteome</keyword>
<dbReference type="Gene3D" id="3.40.50.300">
    <property type="entry name" value="P-loop containing nucleotide triphosphate hydrolases"/>
    <property type="match status" value="2"/>
</dbReference>
<evidence type="ECO:0000259" key="3">
    <source>
        <dbReference type="Pfam" id="PF00004"/>
    </source>
</evidence>
<dbReference type="SUPFAM" id="SSF52540">
    <property type="entry name" value="P-loop containing nucleoside triphosphate hydrolases"/>
    <property type="match status" value="1"/>
</dbReference>
<dbReference type="PANTHER" id="PTHR23073">
    <property type="entry name" value="26S PROTEASOME REGULATORY SUBUNIT"/>
    <property type="match status" value="1"/>
</dbReference>
<sequence>MEKKSQFLTKSAKPPKGVILYGEPGTGKTMLAKAVANNTKATFLRITASAMTAKENSPCILFIDEIDAIGSKRYDTSCGGEKKCNELCSSFSTNWMGSTLAGSQGDHGNQPH</sequence>
<dbReference type="AlphaFoldDB" id="A0A915D7H8"/>
<dbReference type="Proteomes" id="UP000887574">
    <property type="component" value="Unplaced"/>
</dbReference>
<evidence type="ECO:0000313" key="4">
    <source>
        <dbReference type="Proteomes" id="UP000887574"/>
    </source>
</evidence>